<dbReference type="GO" id="GO:0016209">
    <property type="term" value="F:antioxidant activity"/>
    <property type="evidence" value="ECO:0007669"/>
    <property type="project" value="InterPro"/>
</dbReference>
<reference evidence="7 8" key="1">
    <citation type="submission" date="2018-08" db="EMBL/GenBank/DDBJ databases">
        <title>A genome reference for cultivated species of the human gut microbiota.</title>
        <authorList>
            <person name="Zou Y."/>
            <person name="Xue W."/>
            <person name="Luo G."/>
        </authorList>
    </citation>
    <scope>NUCLEOTIDE SEQUENCE [LARGE SCALE GENOMIC DNA]</scope>
    <source>
        <strain evidence="7 8">AF42-9</strain>
    </source>
</reference>
<dbReference type="GO" id="GO:0017004">
    <property type="term" value="P:cytochrome complex assembly"/>
    <property type="evidence" value="ECO:0007669"/>
    <property type="project" value="UniProtKB-KW"/>
</dbReference>
<dbReference type="PROSITE" id="PS00194">
    <property type="entry name" value="THIOREDOXIN_1"/>
    <property type="match status" value="1"/>
</dbReference>
<gene>
    <name evidence="7" type="ORF">DW060_12210</name>
</gene>
<evidence type="ECO:0000256" key="5">
    <source>
        <dbReference type="SAM" id="SignalP"/>
    </source>
</evidence>
<dbReference type="InterPro" id="IPR036249">
    <property type="entry name" value="Thioredoxin-like_sf"/>
</dbReference>
<keyword evidence="4" id="KW-0676">Redox-active center</keyword>
<comment type="caution">
    <text evidence="7">The sequence shown here is derived from an EMBL/GenBank/DDBJ whole genome shotgun (WGS) entry which is preliminary data.</text>
</comment>
<dbReference type="PANTHER" id="PTHR42852">
    <property type="entry name" value="THIOL:DISULFIDE INTERCHANGE PROTEIN DSBE"/>
    <property type="match status" value="1"/>
</dbReference>
<dbReference type="Gene3D" id="3.40.30.10">
    <property type="entry name" value="Glutaredoxin"/>
    <property type="match status" value="1"/>
</dbReference>
<feature type="domain" description="Thioredoxin" evidence="6">
    <location>
        <begin position="228"/>
        <end position="369"/>
    </location>
</feature>
<evidence type="ECO:0000313" key="8">
    <source>
        <dbReference type="Proteomes" id="UP000286598"/>
    </source>
</evidence>
<dbReference type="InterPro" id="IPR017937">
    <property type="entry name" value="Thioredoxin_CS"/>
</dbReference>
<evidence type="ECO:0000256" key="3">
    <source>
        <dbReference type="ARBA" id="ARBA00023157"/>
    </source>
</evidence>
<dbReference type="PROSITE" id="PS51352">
    <property type="entry name" value="THIOREDOXIN_2"/>
    <property type="match status" value="1"/>
</dbReference>
<keyword evidence="8" id="KW-1185">Reference proteome</keyword>
<feature type="chain" id="PRO_5018570879" evidence="5">
    <location>
        <begin position="20"/>
        <end position="369"/>
    </location>
</feature>
<dbReference type="InterPro" id="IPR025380">
    <property type="entry name" value="DUF4369"/>
</dbReference>
<proteinExistence type="predicted"/>
<comment type="subcellular location">
    <subcellularLocation>
        <location evidence="1">Cell envelope</location>
    </subcellularLocation>
</comment>
<accession>A0A3R6FG21</accession>
<dbReference type="InterPro" id="IPR000866">
    <property type="entry name" value="AhpC/TSA"/>
</dbReference>
<dbReference type="Pfam" id="PF00578">
    <property type="entry name" value="AhpC-TSA"/>
    <property type="match status" value="1"/>
</dbReference>
<feature type="signal peptide" evidence="5">
    <location>
        <begin position="1"/>
        <end position="19"/>
    </location>
</feature>
<dbReference type="GO" id="GO:0016491">
    <property type="term" value="F:oxidoreductase activity"/>
    <property type="evidence" value="ECO:0007669"/>
    <property type="project" value="InterPro"/>
</dbReference>
<sequence>MRSILSTLAFAVITLTACAQSIPGTEYSIKGTCQAGVSKVYVMDVNGNRPTAIDSAIVEDGKFALKGSAEKDALLGLTVTKKEYCAFFNDGTPIVADLEKKTLTGSEQNTKLNAYDREIDALGSEAQALYAQFTKAQQSGMSETELQKLANELGPKLNDISESVSLRSLEIIKENKDNLIPVAFVNNVMYYVEFPVLQEILNEKYAYAKHPALAPARQYLAMLVKKAGIIGKPFTDLTENDVNGNPHKLSEYCGKGNYVLIDFWASWCGPCRAEMPHVKAAYDKYKSKGFNVVGLSFDNKLENWKKAIAEMQLDWVHLSDLKGWQSVAGQVYGIRSIPASYLVDPTGKIIAADLRGEQLEAKLREIYGE</sequence>
<dbReference type="AlphaFoldDB" id="A0A3R6FG21"/>
<dbReference type="OrthoDB" id="9794348at2"/>
<dbReference type="EMBL" id="QRNO01000090">
    <property type="protein sequence ID" value="RHK47503.1"/>
    <property type="molecule type" value="Genomic_DNA"/>
</dbReference>
<evidence type="ECO:0000256" key="4">
    <source>
        <dbReference type="ARBA" id="ARBA00023284"/>
    </source>
</evidence>
<evidence type="ECO:0000256" key="1">
    <source>
        <dbReference type="ARBA" id="ARBA00004196"/>
    </source>
</evidence>
<evidence type="ECO:0000256" key="2">
    <source>
        <dbReference type="ARBA" id="ARBA00022748"/>
    </source>
</evidence>
<keyword evidence="2" id="KW-0201">Cytochrome c-type biogenesis</keyword>
<dbReference type="PROSITE" id="PS51257">
    <property type="entry name" value="PROKAR_LIPOPROTEIN"/>
    <property type="match status" value="1"/>
</dbReference>
<evidence type="ECO:0000313" key="7">
    <source>
        <dbReference type="EMBL" id="RHK47503.1"/>
    </source>
</evidence>
<dbReference type="CDD" id="cd02966">
    <property type="entry name" value="TlpA_like_family"/>
    <property type="match status" value="1"/>
</dbReference>
<protein>
    <submittedName>
        <fullName evidence="7">AhpC/TSA family protein</fullName>
    </submittedName>
</protein>
<dbReference type="InterPro" id="IPR013766">
    <property type="entry name" value="Thioredoxin_domain"/>
</dbReference>
<keyword evidence="5" id="KW-0732">Signal</keyword>
<dbReference type="InterPro" id="IPR050553">
    <property type="entry name" value="Thioredoxin_ResA/DsbE_sf"/>
</dbReference>
<dbReference type="GO" id="GO:0030313">
    <property type="term" value="C:cell envelope"/>
    <property type="evidence" value="ECO:0007669"/>
    <property type="project" value="UniProtKB-SubCell"/>
</dbReference>
<dbReference type="Proteomes" id="UP000286598">
    <property type="component" value="Unassembled WGS sequence"/>
</dbReference>
<name>A0A3R6FG21_9BACT</name>
<dbReference type="PANTHER" id="PTHR42852:SF6">
    <property type="entry name" value="THIOL:DISULFIDE INTERCHANGE PROTEIN DSBE"/>
    <property type="match status" value="1"/>
</dbReference>
<keyword evidence="3" id="KW-1015">Disulfide bond</keyword>
<dbReference type="SUPFAM" id="SSF52833">
    <property type="entry name" value="Thioredoxin-like"/>
    <property type="match status" value="1"/>
</dbReference>
<dbReference type="Pfam" id="PF14289">
    <property type="entry name" value="DUF4369"/>
    <property type="match status" value="1"/>
</dbReference>
<evidence type="ECO:0000259" key="6">
    <source>
        <dbReference type="PROSITE" id="PS51352"/>
    </source>
</evidence>
<organism evidence="7 8">
    <name type="scientific">Leyella stercorea</name>
    <dbReference type="NCBI Taxonomy" id="363265"/>
    <lineage>
        <taxon>Bacteria</taxon>
        <taxon>Pseudomonadati</taxon>
        <taxon>Bacteroidota</taxon>
        <taxon>Bacteroidia</taxon>
        <taxon>Bacteroidales</taxon>
        <taxon>Prevotellaceae</taxon>
        <taxon>Leyella</taxon>
    </lineage>
</organism>